<dbReference type="EMBL" id="LR798248">
    <property type="protein sequence ID" value="CAB5218013.1"/>
    <property type="molecule type" value="Genomic_DNA"/>
</dbReference>
<organism evidence="1">
    <name type="scientific">uncultured Caudovirales phage</name>
    <dbReference type="NCBI Taxonomy" id="2100421"/>
    <lineage>
        <taxon>Viruses</taxon>
        <taxon>Duplodnaviria</taxon>
        <taxon>Heunggongvirae</taxon>
        <taxon>Uroviricota</taxon>
        <taxon>Caudoviricetes</taxon>
        <taxon>Peduoviridae</taxon>
        <taxon>Maltschvirus</taxon>
        <taxon>Maltschvirus maltsch</taxon>
    </lineage>
</organism>
<evidence type="ECO:0000313" key="1">
    <source>
        <dbReference type="EMBL" id="CAB5218013.1"/>
    </source>
</evidence>
<proteinExistence type="predicted"/>
<name>A0A6J7WRN5_9CAUD</name>
<gene>
    <name evidence="1" type="ORF">UFOVP208_39</name>
</gene>
<protein>
    <submittedName>
        <fullName evidence="1">Uncharacterized protein</fullName>
    </submittedName>
</protein>
<reference evidence="1" key="1">
    <citation type="submission" date="2020-05" db="EMBL/GenBank/DDBJ databases">
        <authorList>
            <person name="Chiriac C."/>
            <person name="Salcher M."/>
            <person name="Ghai R."/>
            <person name="Kavagutti S V."/>
        </authorList>
    </citation>
    <scope>NUCLEOTIDE SEQUENCE</scope>
</reference>
<accession>A0A6J7WRN5</accession>
<sequence length="123" mass="14467">MIQLVRGEDKNVIITLTEKTTIQDGFYYFEFIHETTKELIAFWLPFSANLTNFKYRNDEFFFDNNIFKSHSVGKYIYNVYESLVDNYGDIIGMVETGKMDFNTAEGFNFKQYSSATNYTQYVG</sequence>